<dbReference type="Proteomes" id="UP000000841">
    <property type="component" value="Chromosome"/>
</dbReference>
<dbReference type="KEGG" id="svi:Svir_18260"/>
<feature type="transmembrane region" description="Helical" evidence="7">
    <location>
        <begin position="65"/>
        <end position="85"/>
    </location>
</feature>
<evidence type="ECO:0000256" key="1">
    <source>
        <dbReference type="ARBA" id="ARBA00004651"/>
    </source>
</evidence>
<evidence type="ECO:0000256" key="2">
    <source>
        <dbReference type="ARBA" id="ARBA00022448"/>
    </source>
</evidence>
<comment type="subcellular location">
    <subcellularLocation>
        <location evidence="1">Cell membrane</location>
        <topology evidence="1">Multi-pass membrane protein</topology>
    </subcellularLocation>
</comment>
<keyword evidence="6 7" id="KW-0472">Membrane</keyword>
<protein>
    <submittedName>
        <fullName evidence="9">Arabinose efflux permease family protein</fullName>
    </submittedName>
</protein>
<feature type="transmembrane region" description="Helical" evidence="7">
    <location>
        <begin position="21"/>
        <end position="45"/>
    </location>
</feature>
<feature type="transmembrane region" description="Helical" evidence="7">
    <location>
        <begin position="121"/>
        <end position="149"/>
    </location>
</feature>
<feature type="transmembrane region" description="Helical" evidence="7">
    <location>
        <begin position="287"/>
        <end position="306"/>
    </location>
</feature>
<evidence type="ECO:0000313" key="9">
    <source>
        <dbReference type="EMBL" id="ACU96849.1"/>
    </source>
</evidence>
<evidence type="ECO:0000259" key="8">
    <source>
        <dbReference type="PROSITE" id="PS50850"/>
    </source>
</evidence>
<name>C7MU70_SACVD</name>
<feature type="transmembrane region" description="Helical" evidence="7">
    <location>
        <begin position="251"/>
        <end position="272"/>
    </location>
</feature>
<dbReference type="PROSITE" id="PS50850">
    <property type="entry name" value="MFS"/>
    <property type="match status" value="1"/>
</dbReference>
<feature type="transmembrane region" description="Helical" evidence="7">
    <location>
        <begin position="318"/>
        <end position="336"/>
    </location>
</feature>
<evidence type="ECO:0000256" key="3">
    <source>
        <dbReference type="ARBA" id="ARBA00022475"/>
    </source>
</evidence>
<dbReference type="InterPro" id="IPR036259">
    <property type="entry name" value="MFS_trans_sf"/>
</dbReference>
<dbReference type="CDD" id="cd17369">
    <property type="entry name" value="MFS_ShiA_like"/>
    <property type="match status" value="1"/>
</dbReference>
<evidence type="ECO:0000256" key="5">
    <source>
        <dbReference type="ARBA" id="ARBA00022989"/>
    </source>
</evidence>
<feature type="transmembrane region" description="Helical" evidence="7">
    <location>
        <begin position="169"/>
        <end position="191"/>
    </location>
</feature>
<gene>
    <name evidence="9" type="ordered locus">Svir_18260</name>
</gene>
<dbReference type="PANTHER" id="PTHR43045:SF1">
    <property type="entry name" value="SHIKIMATE TRANSPORTER"/>
    <property type="match status" value="1"/>
</dbReference>
<keyword evidence="5 7" id="KW-1133">Transmembrane helix</keyword>
<feature type="domain" description="Major facilitator superfamily (MFS) profile" evidence="8">
    <location>
        <begin position="21"/>
        <end position="434"/>
    </location>
</feature>
<dbReference type="Gene3D" id="1.20.1250.20">
    <property type="entry name" value="MFS general substrate transporter like domains"/>
    <property type="match status" value="2"/>
</dbReference>
<keyword evidence="2" id="KW-0813">Transport</keyword>
<dbReference type="EMBL" id="CP001683">
    <property type="protein sequence ID" value="ACU96849.1"/>
    <property type="molecule type" value="Genomic_DNA"/>
</dbReference>
<evidence type="ECO:0000256" key="7">
    <source>
        <dbReference type="SAM" id="Phobius"/>
    </source>
</evidence>
<keyword evidence="3" id="KW-1003">Cell membrane</keyword>
<sequence>MSVSTQVSRSGQGDAKITRRVLVGTVIGTTIEWYDFFVYATTAALVFGELFFEPLGRENAVLNQVVAFATIGISFLFRPLGAVIAGHLGDRLGRKQTLVLTLLLMGGATTAMGLLPTYAQIGFWAPLILMVLRILQGLSAGGEWGGAALMSVEHAPRGRRGISGAYPQIGAPIGMFTASLAVSVMTVAVGMENFVAWGWRIPFLLSAVLILAGYIIRRATEESPVFEELRARRRELSAPLRVLVKKHPWEVVRGALVFAGNNAAGWVLIAYIPSYGVNTLGLAQGEVFAVTGLAAAGWVATTLWSGSVSDRLGRGKTFQIGYVALIVWMIPMFLLIEHEAIWSLGVAVVALTFGLGFSYGPLSALYAEMFPAEVRYSGTSISYALGTIVGGAFAPMIAEILLASTGWSPSIGLYLMALAFISLLAVRGVQDRRDAPLT</sequence>
<feature type="transmembrane region" description="Helical" evidence="7">
    <location>
        <begin position="342"/>
        <end position="362"/>
    </location>
</feature>
<dbReference type="AlphaFoldDB" id="C7MU70"/>
<dbReference type="Pfam" id="PF07690">
    <property type="entry name" value="MFS_1"/>
    <property type="match status" value="1"/>
</dbReference>
<feature type="transmembrane region" description="Helical" evidence="7">
    <location>
        <begin position="411"/>
        <end position="429"/>
    </location>
</feature>
<dbReference type="PANTHER" id="PTHR43045">
    <property type="entry name" value="SHIKIMATE TRANSPORTER"/>
    <property type="match status" value="1"/>
</dbReference>
<keyword evidence="4 7" id="KW-0812">Transmembrane</keyword>
<keyword evidence="10" id="KW-1185">Reference proteome</keyword>
<dbReference type="RefSeq" id="WP_015786162.1">
    <property type="nucleotide sequence ID" value="NC_013159.1"/>
</dbReference>
<reference evidence="9 10" key="1">
    <citation type="journal article" date="2009" name="Stand. Genomic Sci.">
        <title>Complete genome sequence of Saccharomonospora viridis type strain (P101).</title>
        <authorList>
            <person name="Pati A."/>
            <person name="Sikorski J."/>
            <person name="Nolan M."/>
            <person name="Lapidus A."/>
            <person name="Copeland A."/>
            <person name="Glavina Del Rio T."/>
            <person name="Lucas S."/>
            <person name="Chen F."/>
            <person name="Tice H."/>
            <person name="Pitluck S."/>
            <person name="Cheng J.F."/>
            <person name="Chertkov O."/>
            <person name="Brettin T."/>
            <person name="Han C."/>
            <person name="Detter J.C."/>
            <person name="Kuske C."/>
            <person name="Bruce D."/>
            <person name="Goodwin L."/>
            <person name="Chain P."/>
            <person name="D'haeseleer P."/>
            <person name="Chen A."/>
            <person name="Palaniappan K."/>
            <person name="Ivanova N."/>
            <person name="Mavromatis K."/>
            <person name="Mikhailova N."/>
            <person name="Rohde M."/>
            <person name="Tindall B.J."/>
            <person name="Goker M."/>
            <person name="Bristow J."/>
            <person name="Eisen J.A."/>
            <person name="Markowitz V."/>
            <person name="Hugenholtz P."/>
            <person name="Kyrpides N.C."/>
            <person name="Klenk H.P."/>
        </authorList>
    </citation>
    <scope>NUCLEOTIDE SEQUENCE [LARGE SCALE GENOMIC DNA]</scope>
    <source>
        <strain evidence="10">ATCC 15386 / DSM 43017 / JCM 3036 / NBRC 12207 / P101</strain>
    </source>
</reference>
<dbReference type="InterPro" id="IPR020846">
    <property type="entry name" value="MFS_dom"/>
</dbReference>
<dbReference type="SUPFAM" id="SSF103473">
    <property type="entry name" value="MFS general substrate transporter"/>
    <property type="match status" value="1"/>
</dbReference>
<dbReference type="HOGENOM" id="CLU_001265_39_5_11"/>
<dbReference type="eggNOG" id="COG0477">
    <property type="taxonomic scope" value="Bacteria"/>
</dbReference>
<evidence type="ECO:0000256" key="6">
    <source>
        <dbReference type="ARBA" id="ARBA00023136"/>
    </source>
</evidence>
<feature type="transmembrane region" description="Helical" evidence="7">
    <location>
        <begin position="97"/>
        <end position="115"/>
    </location>
</feature>
<evidence type="ECO:0000256" key="4">
    <source>
        <dbReference type="ARBA" id="ARBA00022692"/>
    </source>
</evidence>
<dbReference type="InterPro" id="IPR011701">
    <property type="entry name" value="MFS"/>
</dbReference>
<feature type="transmembrane region" description="Helical" evidence="7">
    <location>
        <begin position="197"/>
        <end position="216"/>
    </location>
</feature>
<organism evidence="9 10">
    <name type="scientific">Saccharomonospora viridis (strain ATCC 15386 / DSM 43017 / JCM 3036 / CCUG 5913 / NBRC 12207 / NCIMB 9602 / P101)</name>
    <name type="common">Thermoactinomyces viridis</name>
    <dbReference type="NCBI Taxonomy" id="471857"/>
    <lineage>
        <taxon>Bacteria</taxon>
        <taxon>Bacillati</taxon>
        <taxon>Actinomycetota</taxon>
        <taxon>Actinomycetes</taxon>
        <taxon>Pseudonocardiales</taxon>
        <taxon>Pseudonocardiaceae</taxon>
        <taxon>Saccharomonospora</taxon>
    </lineage>
</organism>
<dbReference type="GO" id="GO:0022857">
    <property type="term" value="F:transmembrane transporter activity"/>
    <property type="evidence" value="ECO:0007669"/>
    <property type="project" value="InterPro"/>
</dbReference>
<proteinExistence type="predicted"/>
<accession>C7MU70</accession>
<dbReference type="GO" id="GO:0005886">
    <property type="term" value="C:plasma membrane"/>
    <property type="evidence" value="ECO:0007669"/>
    <property type="project" value="UniProtKB-SubCell"/>
</dbReference>
<evidence type="ECO:0000313" key="10">
    <source>
        <dbReference type="Proteomes" id="UP000000841"/>
    </source>
</evidence>
<feature type="transmembrane region" description="Helical" evidence="7">
    <location>
        <begin position="383"/>
        <end position="405"/>
    </location>
</feature>